<dbReference type="InterPro" id="IPR038717">
    <property type="entry name" value="Tc1-like_DDE_dom"/>
</dbReference>
<dbReference type="OrthoDB" id="2142724at2759"/>
<dbReference type="AlphaFoldDB" id="M5G0I2"/>
<dbReference type="HOGENOM" id="CLU_188058_0_1_1"/>
<dbReference type="EMBL" id="JH795864">
    <property type="protein sequence ID" value="EJU01640.1"/>
    <property type="molecule type" value="Genomic_DNA"/>
</dbReference>
<dbReference type="Proteomes" id="UP000030653">
    <property type="component" value="Unassembled WGS sequence"/>
</dbReference>
<evidence type="ECO:0000259" key="1">
    <source>
        <dbReference type="Pfam" id="PF13358"/>
    </source>
</evidence>
<feature type="non-terminal residue" evidence="2">
    <location>
        <position position="1"/>
    </location>
</feature>
<organism evidence="2 3">
    <name type="scientific">Dacryopinax primogenitus (strain DJM 731)</name>
    <name type="common">Brown rot fungus</name>
    <dbReference type="NCBI Taxonomy" id="1858805"/>
    <lineage>
        <taxon>Eukaryota</taxon>
        <taxon>Fungi</taxon>
        <taxon>Dikarya</taxon>
        <taxon>Basidiomycota</taxon>
        <taxon>Agaricomycotina</taxon>
        <taxon>Dacrymycetes</taxon>
        <taxon>Dacrymycetales</taxon>
        <taxon>Dacrymycetaceae</taxon>
        <taxon>Dacryopinax</taxon>
    </lineage>
</organism>
<dbReference type="GeneID" id="63690214"/>
<sequence length="62" mass="7102">LSIEGTIWLKIVRGSFDAIMFAEFVNGLLKNMNPYPGKNSVLVMDNCCIHQSELIWEMVKAW</sequence>
<keyword evidence="3" id="KW-1185">Reference proteome</keyword>
<reference evidence="2 3" key="1">
    <citation type="journal article" date="2012" name="Science">
        <title>The Paleozoic origin of enzymatic lignin decomposition reconstructed from 31 fungal genomes.</title>
        <authorList>
            <person name="Floudas D."/>
            <person name="Binder M."/>
            <person name="Riley R."/>
            <person name="Barry K."/>
            <person name="Blanchette R.A."/>
            <person name="Henrissat B."/>
            <person name="Martinez A.T."/>
            <person name="Otillar R."/>
            <person name="Spatafora J.W."/>
            <person name="Yadav J.S."/>
            <person name="Aerts A."/>
            <person name="Benoit I."/>
            <person name="Boyd A."/>
            <person name="Carlson A."/>
            <person name="Copeland A."/>
            <person name="Coutinho P.M."/>
            <person name="de Vries R.P."/>
            <person name="Ferreira P."/>
            <person name="Findley K."/>
            <person name="Foster B."/>
            <person name="Gaskell J."/>
            <person name="Glotzer D."/>
            <person name="Gorecki P."/>
            <person name="Heitman J."/>
            <person name="Hesse C."/>
            <person name="Hori C."/>
            <person name="Igarashi K."/>
            <person name="Jurgens J.A."/>
            <person name="Kallen N."/>
            <person name="Kersten P."/>
            <person name="Kohler A."/>
            <person name="Kuees U."/>
            <person name="Kumar T.K.A."/>
            <person name="Kuo A."/>
            <person name="LaButti K."/>
            <person name="Larrondo L.F."/>
            <person name="Lindquist E."/>
            <person name="Ling A."/>
            <person name="Lombard V."/>
            <person name="Lucas S."/>
            <person name="Lundell T."/>
            <person name="Martin R."/>
            <person name="McLaughlin D.J."/>
            <person name="Morgenstern I."/>
            <person name="Morin E."/>
            <person name="Murat C."/>
            <person name="Nagy L.G."/>
            <person name="Nolan M."/>
            <person name="Ohm R.A."/>
            <person name="Patyshakuliyeva A."/>
            <person name="Rokas A."/>
            <person name="Ruiz-Duenas F.J."/>
            <person name="Sabat G."/>
            <person name="Salamov A."/>
            <person name="Samejima M."/>
            <person name="Schmutz J."/>
            <person name="Slot J.C."/>
            <person name="St John F."/>
            <person name="Stenlid J."/>
            <person name="Sun H."/>
            <person name="Sun S."/>
            <person name="Syed K."/>
            <person name="Tsang A."/>
            <person name="Wiebenga A."/>
            <person name="Young D."/>
            <person name="Pisabarro A."/>
            <person name="Eastwood D.C."/>
            <person name="Martin F."/>
            <person name="Cullen D."/>
            <person name="Grigoriev I.V."/>
            <person name="Hibbett D.S."/>
        </authorList>
    </citation>
    <scope>NUCLEOTIDE SEQUENCE [LARGE SCALE GENOMIC DNA]</scope>
    <source>
        <strain evidence="2 3">DJM-731 SS1</strain>
    </source>
</reference>
<evidence type="ECO:0000313" key="3">
    <source>
        <dbReference type="Proteomes" id="UP000030653"/>
    </source>
</evidence>
<dbReference type="OMA" id="YTHIVEG"/>
<accession>M5G0I2</accession>
<name>M5G0I2_DACPD</name>
<gene>
    <name evidence="2" type="ORF">DACRYDRAFT_53136</name>
</gene>
<dbReference type="RefSeq" id="XP_040628537.1">
    <property type="nucleotide sequence ID" value="XM_040775152.1"/>
</dbReference>
<dbReference type="STRING" id="1858805.M5G0I2"/>
<protein>
    <recommendedName>
        <fullName evidence="1">Tc1-like transposase DDE domain-containing protein</fullName>
    </recommendedName>
</protein>
<evidence type="ECO:0000313" key="2">
    <source>
        <dbReference type="EMBL" id="EJU01640.1"/>
    </source>
</evidence>
<feature type="domain" description="Tc1-like transposase DDE" evidence="1">
    <location>
        <begin position="4"/>
        <end position="61"/>
    </location>
</feature>
<proteinExistence type="predicted"/>
<dbReference type="Pfam" id="PF13358">
    <property type="entry name" value="DDE_3"/>
    <property type="match status" value="1"/>
</dbReference>